<keyword evidence="4 8" id="KW-0472">Membrane</keyword>
<feature type="transmembrane region" description="Helical" evidence="8">
    <location>
        <begin position="1043"/>
        <end position="1062"/>
    </location>
</feature>
<feature type="transmembrane region" description="Helical" evidence="8">
    <location>
        <begin position="1338"/>
        <end position="1359"/>
    </location>
</feature>
<keyword evidence="11" id="KW-1185">Reference proteome</keyword>
<dbReference type="Proteomes" id="UP001189429">
    <property type="component" value="Unassembled WGS sequence"/>
</dbReference>
<evidence type="ECO:0000256" key="2">
    <source>
        <dbReference type="ARBA" id="ARBA00022692"/>
    </source>
</evidence>
<feature type="domain" description="SSD" evidence="9">
    <location>
        <begin position="1277"/>
        <end position="1450"/>
    </location>
</feature>
<feature type="compositionally biased region" description="Low complexity" evidence="7">
    <location>
        <begin position="980"/>
        <end position="997"/>
    </location>
</feature>
<dbReference type="Pfam" id="PF12349">
    <property type="entry name" value="Sterol-sensing"/>
    <property type="match status" value="1"/>
</dbReference>
<keyword evidence="3 8" id="KW-1133">Transmembrane helix</keyword>
<feature type="transmembrane region" description="Helical" evidence="8">
    <location>
        <begin position="1425"/>
        <end position="1447"/>
    </location>
</feature>
<comment type="similarity">
    <text evidence="6">Belongs to the dispatched family.</text>
</comment>
<dbReference type="PANTHER" id="PTHR45951">
    <property type="entry name" value="PROTEIN DISPATCHED-RELATED"/>
    <property type="match status" value="1"/>
</dbReference>
<evidence type="ECO:0000256" key="5">
    <source>
        <dbReference type="ARBA" id="ARBA00023180"/>
    </source>
</evidence>
<feature type="region of interest" description="Disordered" evidence="7">
    <location>
        <begin position="719"/>
        <end position="826"/>
    </location>
</feature>
<evidence type="ECO:0000256" key="7">
    <source>
        <dbReference type="SAM" id="MobiDB-lite"/>
    </source>
</evidence>
<dbReference type="EMBL" id="CAUYUJ010014635">
    <property type="protein sequence ID" value="CAK0844126.1"/>
    <property type="molecule type" value="Genomic_DNA"/>
</dbReference>
<dbReference type="SUPFAM" id="SSF82866">
    <property type="entry name" value="Multidrug efflux transporter AcrB transmembrane domain"/>
    <property type="match status" value="1"/>
</dbReference>
<feature type="transmembrane region" description="Helical" evidence="8">
    <location>
        <begin position="1305"/>
        <end position="1326"/>
    </location>
</feature>
<evidence type="ECO:0000256" key="8">
    <source>
        <dbReference type="SAM" id="Phobius"/>
    </source>
</evidence>
<feature type="compositionally biased region" description="Basic and acidic residues" evidence="7">
    <location>
        <begin position="875"/>
        <end position="887"/>
    </location>
</feature>
<name>A0ABN9TG67_9DINO</name>
<dbReference type="Gene3D" id="3.60.10.10">
    <property type="entry name" value="Endonuclease/exonuclease/phosphatase"/>
    <property type="match status" value="1"/>
</dbReference>
<dbReference type="PROSITE" id="PS50156">
    <property type="entry name" value="SSD"/>
    <property type="match status" value="1"/>
</dbReference>
<feature type="compositionally biased region" description="Pro residues" evidence="7">
    <location>
        <begin position="779"/>
        <end position="794"/>
    </location>
</feature>
<evidence type="ECO:0000256" key="1">
    <source>
        <dbReference type="ARBA" id="ARBA00004141"/>
    </source>
</evidence>
<feature type="region of interest" description="Disordered" evidence="7">
    <location>
        <begin position="874"/>
        <end position="1010"/>
    </location>
</feature>
<dbReference type="InterPro" id="IPR052081">
    <property type="entry name" value="Dispatched_Hh_regulator"/>
</dbReference>
<protein>
    <recommendedName>
        <fullName evidence="9">SSD domain-containing protein</fullName>
    </recommendedName>
</protein>
<evidence type="ECO:0000256" key="6">
    <source>
        <dbReference type="ARBA" id="ARBA00038046"/>
    </source>
</evidence>
<dbReference type="Gene3D" id="1.20.1640.10">
    <property type="entry name" value="Multidrug efflux transporter AcrB transmembrane domain"/>
    <property type="match status" value="1"/>
</dbReference>
<accession>A0ABN9TG67</accession>
<keyword evidence="2 8" id="KW-0812">Transmembrane</keyword>
<dbReference type="InterPro" id="IPR053958">
    <property type="entry name" value="HMGCR/SNAP/NPC1-like_SSD"/>
</dbReference>
<evidence type="ECO:0000256" key="4">
    <source>
        <dbReference type="ARBA" id="ARBA00023136"/>
    </source>
</evidence>
<reference evidence="10" key="1">
    <citation type="submission" date="2023-10" db="EMBL/GenBank/DDBJ databases">
        <authorList>
            <person name="Chen Y."/>
            <person name="Shah S."/>
            <person name="Dougan E. K."/>
            <person name="Thang M."/>
            <person name="Chan C."/>
        </authorList>
    </citation>
    <scope>NUCLEOTIDE SEQUENCE [LARGE SCALE GENOMIC DNA]</scope>
</reference>
<dbReference type="InterPro" id="IPR036691">
    <property type="entry name" value="Endo/exonu/phosph_ase_sf"/>
</dbReference>
<evidence type="ECO:0000259" key="9">
    <source>
        <dbReference type="PROSITE" id="PS50156"/>
    </source>
</evidence>
<evidence type="ECO:0000313" key="10">
    <source>
        <dbReference type="EMBL" id="CAK0844126.1"/>
    </source>
</evidence>
<feature type="compositionally biased region" description="Gly residues" evidence="7">
    <location>
        <begin position="906"/>
        <end position="916"/>
    </location>
</feature>
<evidence type="ECO:0000313" key="11">
    <source>
        <dbReference type="Proteomes" id="UP001189429"/>
    </source>
</evidence>
<evidence type="ECO:0000256" key="3">
    <source>
        <dbReference type="ARBA" id="ARBA00022989"/>
    </source>
</evidence>
<dbReference type="InterPro" id="IPR000731">
    <property type="entry name" value="SSD"/>
</dbReference>
<comment type="subcellular location">
    <subcellularLocation>
        <location evidence="1">Membrane</location>
        <topology evidence="1">Multi-pass membrane protein</topology>
    </subcellularLocation>
</comment>
<keyword evidence="5" id="KW-0325">Glycoprotein</keyword>
<dbReference type="SUPFAM" id="SSF56219">
    <property type="entry name" value="DNase I-like"/>
    <property type="match status" value="1"/>
</dbReference>
<proteinExistence type="inferred from homology"/>
<feature type="transmembrane region" description="Helical" evidence="8">
    <location>
        <begin position="1279"/>
        <end position="1299"/>
    </location>
</feature>
<organism evidence="10 11">
    <name type="scientific">Prorocentrum cordatum</name>
    <dbReference type="NCBI Taxonomy" id="2364126"/>
    <lineage>
        <taxon>Eukaryota</taxon>
        <taxon>Sar</taxon>
        <taxon>Alveolata</taxon>
        <taxon>Dinophyceae</taxon>
        <taxon>Prorocentrales</taxon>
        <taxon>Prorocentraceae</taxon>
        <taxon>Prorocentrum</taxon>
    </lineage>
</organism>
<comment type="caution">
    <text evidence="10">The sequence shown here is derived from an EMBL/GenBank/DDBJ whole genome shotgun (WGS) entry which is preliminary data.</text>
</comment>
<sequence length="1609" mass="173307">MYKATRRKVPPNRGEHLRAQFELTGLHIVGIQESRFPKGKWVAGPFLTVSGGSDRGNLGCAILVALKRPFGVSGGKEQFFKPGDVWAIYADPRVLLVKFNHRCFTATVVVAHAPHHRRPRFEREAWWEQCEDLIARWTPDLLLIDVNGKHGAPRTFMPNKGEMKRIDFVAAGGTLAPHCVKVEVDHAIDAMMSGCDHSPVIARFKFVSELSRGGKGKGPLGRLKMKLPACVQRFTAELGASPLPEWGMSVGDRAAQVTECLQRAASQAFPGRKFLDGGRGPLRTALEGGKVHRATQLAEEGQPVLAQQRWDELLSDMFAATEGAKVIPSAELRQLFEPSELALPLDFERCIEYVPTDRWVIDKLRKLPQGKAPGLGAITFDLLRAAPPEVARGSRPGNSLADFFYNVMFTFVLGDADARLAHEGLSVALGGPEQEGVLLPVQQQDGTLVDSTYADDAVFPCVPASNETLVHDVQKVLVAIRGRNKQWTERHLFVEKEGRVYPPELDARMQVVRQEKSLGTIVSGDLDWGPEVAQRKAFALAPLRPLTRAVFKAPQIPLAPKLQLAGSLALSCLLFNAGLWHGVGAKAWASLKATCTDALRRAQVVDMRGAASERSAPSLEEVLYGAVRAPLDSHLWYRRLVYLPRLLRKSPRQLLWVLDGQFQQQASWSHRLIGDINILRQFTPSAEKLPQAWQEAIALARSLPLVFVRIVRVAWKGRRPPRPSQRVQVLEMKRPSPWGPPAALSRARGCAAPRMGDDGAEGTAPQLDPLEAARGSPNDAPPPAGVGAPPPPADSPVQLSRAGSPGAPDEAARPPEGPPYTLASTCPPRIGAEAAVPAEAPLLAAAPRPGAGAVVLAPPPPPLRAAFGLGADTARLAEAEGAPRDGPAEASASRPHGEGGEASAAEGGGQGPGDGAQDGSQASVDVLADGGAAGSQVGGERCEGPLAGSAQGVRGGGGVANGEAAAVPQQAGEGGLATSEAAPGEAAAGEAAPGAAAAEEERRPDEGAAPAAVESLEVAQAGQHDPRPKPRGGWKLFVMRRPLLVMLLTHLGVWGACAALYLQQSAGALNTDFDSFTRASSQESLSFDAFVHAWVIYRKDGGNVLEPASLYAIRQFERKLRALPRWRDLCSGAVAACDPGESIASYLWPERLENDSSPDVELLLGGGGARLLPVETVLASWSEDGDIVDRLSRLLPTGFVAPVGGERASSEMVRSFFEFQVPYGPGQARSSETAAEEFYVALLDEVVHPALIEKDEIMEGEGISVYYWSEELDRIDIFYALRVDLLMAIGGIVLVFVVVRLHTGSIWLSVVGLFLVLESIPIAYVLFKQISGLKDASIMNTISLFVIIGIGSDLIFVLTDGWYISSWALQEQLDSFNQLSPPEQAILQISWLLRNSGASCVTTSICSATSFLVNLGSVLLPLREFGLFMGLCVLCVLLLQMTMYPLAMVSLWGSRCAPQPIELTPVEPGQEDSSVLRTDFAKRDSLQRTTDSDELRRLSSNRIKLLAFFVLFAIVGLVGVLSMIRVDSGLPVIFPDSHNQVSGLRYREQFDDVIGLAAVSVLHKPWLRDLTSEPHSGCQDLDYRCGQFVFPDACPSFAHPVCRNPRVDD</sequence>
<gene>
    <name evidence="10" type="ORF">PCOR1329_LOCUS38291</name>
</gene>
<feature type="transmembrane region" description="Helical" evidence="8">
    <location>
        <begin position="1505"/>
        <end position="1524"/>
    </location>
</feature>